<evidence type="ECO:0000256" key="2">
    <source>
        <dbReference type="ARBA" id="ARBA00023125"/>
    </source>
</evidence>
<organism evidence="5 6">
    <name type="scientific">Lysobacter korlensis</name>
    <dbReference type="NCBI Taxonomy" id="553636"/>
    <lineage>
        <taxon>Bacteria</taxon>
        <taxon>Pseudomonadati</taxon>
        <taxon>Pseudomonadota</taxon>
        <taxon>Gammaproteobacteria</taxon>
        <taxon>Lysobacterales</taxon>
        <taxon>Lysobacteraceae</taxon>
        <taxon>Lysobacter</taxon>
    </lineage>
</organism>
<evidence type="ECO:0000313" key="5">
    <source>
        <dbReference type="EMBL" id="MFC0680633.1"/>
    </source>
</evidence>
<keyword evidence="3" id="KW-0804">Transcription</keyword>
<feature type="domain" description="HTH araC/xylS-type" evidence="4">
    <location>
        <begin position="247"/>
        <end position="348"/>
    </location>
</feature>
<dbReference type="PROSITE" id="PS01124">
    <property type="entry name" value="HTH_ARAC_FAMILY_2"/>
    <property type="match status" value="1"/>
</dbReference>
<dbReference type="SUPFAM" id="SSF46689">
    <property type="entry name" value="Homeodomain-like"/>
    <property type="match status" value="1"/>
</dbReference>
<dbReference type="PANTHER" id="PTHR46796">
    <property type="entry name" value="HTH-TYPE TRANSCRIPTIONAL ACTIVATOR RHAS-RELATED"/>
    <property type="match status" value="1"/>
</dbReference>
<gene>
    <name evidence="5" type="ORF">ACFFGH_22615</name>
</gene>
<name>A0ABV6RXM2_9GAMM</name>
<proteinExistence type="predicted"/>
<evidence type="ECO:0000256" key="1">
    <source>
        <dbReference type="ARBA" id="ARBA00023015"/>
    </source>
</evidence>
<keyword evidence="6" id="KW-1185">Reference proteome</keyword>
<dbReference type="Pfam" id="PF12833">
    <property type="entry name" value="HTH_18"/>
    <property type="match status" value="1"/>
</dbReference>
<comment type="caution">
    <text evidence="5">The sequence shown here is derived from an EMBL/GenBank/DDBJ whole genome shotgun (WGS) entry which is preliminary data.</text>
</comment>
<dbReference type="InterPro" id="IPR020449">
    <property type="entry name" value="Tscrpt_reg_AraC-type_HTH"/>
</dbReference>
<evidence type="ECO:0000313" key="6">
    <source>
        <dbReference type="Proteomes" id="UP001589896"/>
    </source>
</evidence>
<dbReference type="PANTHER" id="PTHR46796:SF6">
    <property type="entry name" value="ARAC SUBFAMILY"/>
    <property type="match status" value="1"/>
</dbReference>
<dbReference type="InterPro" id="IPR050204">
    <property type="entry name" value="AraC_XylS_family_regulators"/>
</dbReference>
<dbReference type="InterPro" id="IPR018062">
    <property type="entry name" value="HTH_AraC-typ_CS"/>
</dbReference>
<keyword evidence="2" id="KW-0238">DNA-binding</keyword>
<dbReference type="Gene3D" id="1.10.10.60">
    <property type="entry name" value="Homeodomain-like"/>
    <property type="match status" value="1"/>
</dbReference>
<dbReference type="InterPro" id="IPR018060">
    <property type="entry name" value="HTH_AraC"/>
</dbReference>
<dbReference type="RefSeq" id="WP_386672554.1">
    <property type="nucleotide sequence ID" value="NZ_JBHLTG010000006.1"/>
</dbReference>
<accession>A0ABV6RXM2</accession>
<evidence type="ECO:0000259" key="4">
    <source>
        <dbReference type="PROSITE" id="PS01124"/>
    </source>
</evidence>
<dbReference type="InterPro" id="IPR009057">
    <property type="entry name" value="Homeodomain-like_sf"/>
</dbReference>
<protein>
    <submittedName>
        <fullName evidence="5">Helix-turn-helix domain-containing protein</fullName>
    </submittedName>
</protein>
<reference evidence="5 6" key="1">
    <citation type="submission" date="2024-09" db="EMBL/GenBank/DDBJ databases">
        <authorList>
            <person name="Sun Q."/>
            <person name="Mori K."/>
        </authorList>
    </citation>
    <scope>NUCLEOTIDE SEQUENCE [LARGE SCALE GENOMIC DNA]</scope>
    <source>
        <strain evidence="5 6">KCTC 23076</strain>
    </source>
</reference>
<keyword evidence="1" id="KW-0805">Transcription regulation</keyword>
<dbReference type="EMBL" id="JBHLTG010000006">
    <property type="protein sequence ID" value="MFC0680633.1"/>
    <property type="molecule type" value="Genomic_DNA"/>
</dbReference>
<evidence type="ECO:0000256" key="3">
    <source>
        <dbReference type="ARBA" id="ARBA00023163"/>
    </source>
</evidence>
<dbReference type="PRINTS" id="PR00032">
    <property type="entry name" value="HTHARAC"/>
</dbReference>
<dbReference type="SMART" id="SM00342">
    <property type="entry name" value="HTH_ARAC"/>
    <property type="match status" value="1"/>
</dbReference>
<sequence length="377" mass="41208">MDGRTTSALFKPALTEVVWPNGECKTMTSSTGAVVRQRFDLREVAPRDRLTVLDEVAGRSSVPFRAQRLDPSRLLRYAHDSLMLGPLGINQTTLGNYVGHRSPAQARDSSEPRLVIALDTTGGPLRVEQEGRHVASSRGSIVPWWSVSAWTVRAGEVQTIRAVSVPLDAIGLPHLLIHDLLATDLGASPLGRLFSDHLDNTLRLPEMSPTVMATLSRVTIELLRALLSTAAGDEFSSREPLHRTLGVRIMLHIQGNVTDPTLSADSIAATFGISRRYLYLLLSRLDVSLAEWVRDERLQRAADALANPADAHVSIAAIAHQSGFLDHSSFSRAFKTKYGSTPTEWRDRSAGIPPTRPLGAAGSAWVVHWTHNKLHGQ</sequence>
<dbReference type="Proteomes" id="UP001589896">
    <property type="component" value="Unassembled WGS sequence"/>
</dbReference>
<dbReference type="PROSITE" id="PS00041">
    <property type="entry name" value="HTH_ARAC_FAMILY_1"/>
    <property type="match status" value="1"/>
</dbReference>